<sequence>VWIVKQTCPNRPYTWVLCIQMCTMTSPIPISNITQEWVEVLEKWHLDLFLIPTIVITLATLLASPVLLVSIFLSRALRQETRYLLLANILVADLFLVLLNLATLICNALRAPMQWLGCELVTTLTVTSYCCAIYTVTLMVVDTYAAVRWPLRYRDVIPPSCTYCILVGVWVLAAIYPFTVMIKTQVASGNFHEKLPVCLVLISLGFIQARNMTGIYIYFFVAALMCSLLISYCYIRLYMITRTQGIWHNRFSRARVTLLAHGVLLLLYFAPGFLFTIELVLIDRKDIPQDVRVWVSTVNMCVFMLLPRVFAPYLYGIRYREISDTVMLLLLHQHRRLSQATAA</sequence>
<evidence type="ECO:0000256" key="3">
    <source>
        <dbReference type="ARBA" id="ARBA00022989"/>
    </source>
</evidence>
<feature type="transmembrane region" description="Helical" evidence="5">
    <location>
        <begin position="256"/>
        <end position="281"/>
    </location>
</feature>
<dbReference type="PANTHER" id="PTHR26451:SF1002">
    <property type="entry name" value="G-PROTEIN COUPLED RECEPTOR 148-RELATED"/>
    <property type="match status" value="1"/>
</dbReference>
<dbReference type="GeneTree" id="ENSGT00940000167644"/>
<evidence type="ECO:0000256" key="4">
    <source>
        <dbReference type="ARBA" id="ARBA00023136"/>
    </source>
</evidence>
<feature type="transmembrane region" description="Helical" evidence="5">
    <location>
        <begin position="293"/>
        <end position="315"/>
    </location>
</feature>
<feature type="transmembrane region" description="Helical" evidence="5">
    <location>
        <begin position="49"/>
        <end position="73"/>
    </location>
</feature>
<dbReference type="PRINTS" id="PR00237">
    <property type="entry name" value="GPCRRHODOPSN"/>
</dbReference>
<reference evidence="7" key="2">
    <citation type="submission" date="2025-09" db="UniProtKB">
        <authorList>
            <consortium name="Ensembl"/>
        </authorList>
    </citation>
    <scope>IDENTIFICATION</scope>
</reference>
<evidence type="ECO:0000259" key="6">
    <source>
        <dbReference type="PROSITE" id="PS50262"/>
    </source>
</evidence>
<proteinExistence type="predicted"/>
<dbReference type="PANTHER" id="PTHR26451">
    <property type="entry name" value="G_PROTEIN_RECEP_F1_2 DOMAIN-CONTAINING PROTEIN"/>
    <property type="match status" value="1"/>
</dbReference>
<dbReference type="GO" id="GO:0016020">
    <property type="term" value="C:membrane"/>
    <property type="evidence" value="ECO:0007669"/>
    <property type="project" value="UniProtKB-SubCell"/>
</dbReference>
<dbReference type="SUPFAM" id="SSF81321">
    <property type="entry name" value="Family A G protein-coupled receptor-like"/>
    <property type="match status" value="1"/>
</dbReference>
<dbReference type="Gene3D" id="1.20.1070.10">
    <property type="entry name" value="Rhodopsin 7-helix transmembrane proteins"/>
    <property type="match status" value="1"/>
</dbReference>
<feature type="domain" description="G-protein coupled receptors family 1 profile" evidence="6">
    <location>
        <begin position="63"/>
        <end position="315"/>
    </location>
</feature>
<dbReference type="CDD" id="cd00637">
    <property type="entry name" value="7tm_classA_rhodopsin-like"/>
    <property type="match status" value="1"/>
</dbReference>
<dbReference type="AlphaFoldDB" id="A0A3P9CWI1"/>
<evidence type="ECO:0000256" key="1">
    <source>
        <dbReference type="ARBA" id="ARBA00004370"/>
    </source>
</evidence>
<reference evidence="7" key="1">
    <citation type="submission" date="2025-08" db="UniProtKB">
        <authorList>
            <consortium name="Ensembl"/>
        </authorList>
    </citation>
    <scope>IDENTIFICATION</scope>
</reference>
<dbReference type="GO" id="GO:0005549">
    <property type="term" value="F:odorant binding"/>
    <property type="evidence" value="ECO:0007669"/>
    <property type="project" value="TreeGrafter"/>
</dbReference>
<keyword evidence="8" id="KW-1185">Reference proteome</keyword>
<feature type="transmembrane region" description="Helical" evidence="5">
    <location>
        <begin position="156"/>
        <end position="179"/>
    </location>
</feature>
<feature type="transmembrane region" description="Helical" evidence="5">
    <location>
        <begin position="85"/>
        <end position="105"/>
    </location>
</feature>
<keyword evidence="2 5" id="KW-0812">Transmembrane</keyword>
<dbReference type="InterPro" id="IPR052921">
    <property type="entry name" value="GPCR1_Superfamily_Member"/>
</dbReference>
<dbReference type="GO" id="GO:0004930">
    <property type="term" value="F:G protein-coupled receptor activity"/>
    <property type="evidence" value="ECO:0007669"/>
    <property type="project" value="InterPro"/>
</dbReference>
<evidence type="ECO:0000256" key="2">
    <source>
        <dbReference type="ARBA" id="ARBA00022692"/>
    </source>
</evidence>
<dbReference type="Proteomes" id="UP000265160">
    <property type="component" value="Unplaced"/>
</dbReference>
<dbReference type="InterPro" id="IPR000276">
    <property type="entry name" value="GPCR_Rhodpsn"/>
</dbReference>
<feature type="transmembrane region" description="Helical" evidence="5">
    <location>
        <begin position="215"/>
        <end position="235"/>
    </location>
</feature>
<dbReference type="GO" id="GO:0004984">
    <property type="term" value="F:olfactory receptor activity"/>
    <property type="evidence" value="ECO:0007669"/>
    <property type="project" value="TreeGrafter"/>
</dbReference>
<keyword evidence="3 5" id="KW-1133">Transmembrane helix</keyword>
<accession>A0A3P9CWI1</accession>
<organism evidence="7 8">
    <name type="scientific">Maylandia zebra</name>
    <name type="common">zebra mbuna</name>
    <dbReference type="NCBI Taxonomy" id="106582"/>
    <lineage>
        <taxon>Eukaryota</taxon>
        <taxon>Metazoa</taxon>
        <taxon>Chordata</taxon>
        <taxon>Craniata</taxon>
        <taxon>Vertebrata</taxon>
        <taxon>Euteleostomi</taxon>
        <taxon>Actinopterygii</taxon>
        <taxon>Neopterygii</taxon>
        <taxon>Teleostei</taxon>
        <taxon>Neoteleostei</taxon>
        <taxon>Acanthomorphata</taxon>
        <taxon>Ovalentaria</taxon>
        <taxon>Cichlomorphae</taxon>
        <taxon>Cichliformes</taxon>
        <taxon>Cichlidae</taxon>
        <taxon>African cichlids</taxon>
        <taxon>Pseudocrenilabrinae</taxon>
        <taxon>Haplochromini</taxon>
        <taxon>Maylandia</taxon>
        <taxon>Maylandia zebra complex</taxon>
    </lineage>
</organism>
<comment type="subcellular location">
    <subcellularLocation>
        <location evidence="1">Membrane</location>
    </subcellularLocation>
</comment>
<dbReference type="InterPro" id="IPR017452">
    <property type="entry name" value="GPCR_Rhodpsn_7TM"/>
</dbReference>
<evidence type="ECO:0000313" key="7">
    <source>
        <dbReference type="Ensembl" id="ENSMZEP00005026337.1"/>
    </source>
</evidence>
<keyword evidence="4 5" id="KW-0472">Membrane</keyword>
<dbReference type="PROSITE" id="PS50262">
    <property type="entry name" value="G_PROTEIN_RECEP_F1_2"/>
    <property type="match status" value="1"/>
</dbReference>
<dbReference type="Ensembl" id="ENSMZET00005027186.1">
    <property type="protein sequence ID" value="ENSMZEP00005026337.1"/>
    <property type="gene ID" value="ENSMZEG00005019647.1"/>
</dbReference>
<dbReference type="Pfam" id="PF00001">
    <property type="entry name" value="7tm_1"/>
    <property type="match status" value="1"/>
</dbReference>
<protein>
    <recommendedName>
        <fullName evidence="6">G-protein coupled receptors family 1 profile domain-containing protein</fullName>
    </recommendedName>
</protein>
<evidence type="ECO:0000256" key="5">
    <source>
        <dbReference type="SAM" id="Phobius"/>
    </source>
</evidence>
<evidence type="ECO:0000313" key="8">
    <source>
        <dbReference type="Proteomes" id="UP000265160"/>
    </source>
</evidence>
<name>A0A3P9CWI1_9CICH</name>